<organism evidence="1 2">
    <name type="scientific">Humibacter ginsenosidimutans</name>
    <dbReference type="NCBI Taxonomy" id="2599293"/>
    <lineage>
        <taxon>Bacteria</taxon>
        <taxon>Bacillati</taxon>
        <taxon>Actinomycetota</taxon>
        <taxon>Actinomycetes</taxon>
        <taxon>Micrococcales</taxon>
        <taxon>Microbacteriaceae</taxon>
        <taxon>Humibacter</taxon>
    </lineage>
</organism>
<evidence type="ECO:0000313" key="1">
    <source>
        <dbReference type="EMBL" id="QDZ14763.1"/>
    </source>
</evidence>
<gene>
    <name evidence="1" type="ORF">FPZ11_08330</name>
</gene>
<dbReference type="Proteomes" id="UP000320216">
    <property type="component" value="Chromosome"/>
</dbReference>
<accession>A0A5B8M343</accession>
<dbReference type="KEGG" id="huw:FPZ11_08330"/>
<evidence type="ECO:0000313" key="2">
    <source>
        <dbReference type="Proteomes" id="UP000320216"/>
    </source>
</evidence>
<keyword evidence="2" id="KW-1185">Reference proteome</keyword>
<reference evidence="1 2" key="1">
    <citation type="submission" date="2019-07" db="EMBL/GenBank/DDBJ databases">
        <title>Full genome sequence of Humibacter sp. WJ7-1.</title>
        <authorList>
            <person name="Im W.-T."/>
        </authorList>
    </citation>
    <scope>NUCLEOTIDE SEQUENCE [LARGE SCALE GENOMIC DNA]</scope>
    <source>
        <strain evidence="1 2">WJ7-1</strain>
    </source>
</reference>
<dbReference type="EMBL" id="CP042305">
    <property type="protein sequence ID" value="QDZ14763.1"/>
    <property type="molecule type" value="Genomic_DNA"/>
</dbReference>
<protein>
    <submittedName>
        <fullName evidence="1">Uncharacterized protein</fullName>
    </submittedName>
</protein>
<proteinExistence type="predicted"/>
<dbReference type="OrthoDB" id="5069167at2"/>
<sequence>MTVIAVKPYIFKRPKLNIKTKAAEPADLGDFEAHISKATVDPNVSIVTWQGGTPDSVFKDITDPDWSCSLELAQDITTAGALWDVLNSHVGETLHFTLTPNLSDTSASVAEFDVIGVPVGMGGQIGAVATSSGTLPVLGQPDFGAAA</sequence>
<name>A0A5B8M343_9MICO</name>
<dbReference type="RefSeq" id="WP_146319960.1">
    <property type="nucleotide sequence ID" value="NZ_CP042305.1"/>
</dbReference>
<dbReference type="AlphaFoldDB" id="A0A5B8M343"/>